<dbReference type="Pfam" id="PF00580">
    <property type="entry name" value="UvrD-helicase"/>
    <property type="match status" value="1"/>
</dbReference>
<feature type="domain" description="HRDC" evidence="12">
    <location>
        <begin position="609"/>
        <end position="685"/>
    </location>
</feature>
<dbReference type="Pfam" id="PF13361">
    <property type="entry name" value="UvrD_C"/>
    <property type="match status" value="2"/>
</dbReference>
<keyword evidence="5 10" id="KW-0067">ATP-binding</keyword>
<evidence type="ECO:0000256" key="9">
    <source>
        <dbReference type="ARBA" id="ARBA00048988"/>
    </source>
</evidence>
<dbReference type="CDD" id="cd17932">
    <property type="entry name" value="DEXQc_UvrD"/>
    <property type="match status" value="1"/>
</dbReference>
<evidence type="ECO:0000256" key="8">
    <source>
        <dbReference type="ARBA" id="ARBA00034808"/>
    </source>
</evidence>
<dbReference type="GO" id="GO:0005829">
    <property type="term" value="C:cytosol"/>
    <property type="evidence" value="ECO:0007669"/>
    <property type="project" value="TreeGrafter"/>
</dbReference>
<dbReference type="EC" id="5.6.2.4" evidence="8"/>
<evidence type="ECO:0000256" key="3">
    <source>
        <dbReference type="ARBA" id="ARBA00022801"/>
    </source>
</evidence>
<evidence type="ECO:0000256" key="5">
    <source>
        <dbReference type="ARBA" id="ARBA00022840"/>
    </source>
</evidence>
<keyword evidence="4 10" id="KW-0347">Helicase</keyword>
<evidence type="ECO:0000256" key="2">
    <source>
        <dbReference type="ARBA" id="ARBA00022741"/>
    </source>
</evidence>
<dbReference type="FunFam" id="3.40.50.300:FF:001181">
    <property type="entry name" value="DNA helicase"/>
    <property type="match status" value="1"/>
</dbReference>
<comment type="similarity">
    <text evidence="1">Belongs to the helicase family. UvrD subfamily.</text>
</comment>
<feature type="domain" description="UvrD-like helicase C-terminal" evidence="14">
    <location>
        <begin position="294"/>
        <end position="540"/>
    </location>
</feature>
<dbReference type="InterPro" id="IPR002121">
    <property type="entry name" value="HRDC_dom"/>
</dbReference>
<dbReference type="Proteomes" id="UP000463857">
    <property type="component" value="Chromosome"/>
</dbReference>
<dbReference type="PROSITE" id="PS50967">
    <property type="entry name" value="HRDC"/>
    <property type="match status" value="1"/>
</dbReference>
<keyword evidence="2 10" id="KW-0547">Nucleotide-binding</keyword>
<dbReference type="InterPro" id="IPR014016">
    <property type="entry name" value="UvrD-like_ATP-bd"/>
</dbReference>
<dbReference type="InterPro" id="IPR014017">
    <property type="entry name" value="DNA_helicase_UvrD-like_C"/>
</dbReference>
<dbReference type="InterPro" id="IPR000212">
    <property type="entry name" value="DNA_helicase_UvrD/REP"/>
</dbReference>
<dbReference type="GO" id="GO:0033202">
    <property type="term" value="C:DNA helicase complex"/>
    <property type="evidence" value="ECO:0007669"/>
    <property type="project" value="TreeGrafter"/>
</dbReference>
<dbReference type="InterPro" id="IPR013986">
    <property type="entry name" value="DExx_box_DNA_helicase_dom_sf"/>
</dbReference>
<dbReference type="PANTHER" id="PTHR11070">
    <property type="entry name" value="UVRD / RECB / PCRA DNA HELICASE FAMILY MEMBER"/>
    <property type="match status" value="1"/>
</dbReference>
<organism evidence="15 16">
    <name type="scientific">Epidermidibacterium keratini</name>
    <dbReference type="NCBI Taxonomy" id="1891644"/>
    <lineage>
        <taxon>Bacteria</taxon>
        <taxon>Bacillati</taxon>
        <taxon>Actinomycetota</taxon>
        <taxon>Actinomycetes</taxon>
        <taxon>Sporichthyales</taxon>
        <taxon>Sporichthyaceae</taxon>
        <taxon>Epidermidibacterium</taxon>
    </lineage>
</organism>
<evidence type="ECO:0000256" key="11">
    <source>
        <dbReference type="SAM" id="MobiDB-lite"/>
    </source>
</evidence>
<dbReference type="GO" id="GO:0000725">
    <property type="term" value="P:recombinational repair"/>
    <property type="evidence" value="ECO:0007669"/>
    <property type="project" value="TreeGrafter"/>
</dbReference>
<dbReference type="EMBL" id="CP047156">
    <property type="protein sequence ID" value="QHC02487.1"/>
    <property type="molecule type" value="Genomic_DNA"/>
</dbReference>
<dbReference type="GO" id="GO:0043138">
    <property type="term" value="F:3'-5' DNA helicase activity"/>
    <property type="evidence" value="ECO:0007669"/>
    <property type="project" value="UniProtKB-EC"/>
</dbReference>
<evidence type="ECO:0000259" key="12">
    <source>
        <dbReference type="PROSITE" id="PS50967"/>
    </source>
</evidence>
<name>A0A7L4YX71_9ACTN</name>
<dbReference type="SUPFAM" id="SSF47819">
    <property type="entry name" value="HRDC-like"/>
    <property type="match status" value="1"/>
</dbReference>
<accession>A0A7L4YX71</accession>
<feature type="binding site" evidence="10">
    <location>
        <begin position="34"/>
        <end position="41"/>
    </location>
    <ligand>
        <name>ATP</name>
        <dbReference type="ChEBI" id="CHEBI:30616"/>
    </ligand>
</feature>
<comment type="catalytic activity">
    <reaction evidence="9">
        <text>ATP + H2O = ADP + phosphate + H(+)</text>
        <dbReference type="Rhea" id="RHEA:13065"/>
        <dbReference type="ChEBI" id="CHEBI:15377"/>
        <dbReference type="ChEBI" id="CHEBI:15378"/>
        <dbReference type="ChEBI" id="CHEBI:30616"/>
        <dbReference type="ChEBI" id="CHEBI:43474"/>
        <dbReference type="ChEBI" id="CHEBI:456216"/>
        <dbReference type="EC" id="5.6.2.4"/>
    </reaction>
</comment>
<dbReference type="PANTHER" id="PTHR11070:SF69">
    <property type="entry name" value="ATP-DEPENDENT DNA HELICASE UVRD2"/>
    <property type="match status" value="1"/>
</dbReference>
<dbReference type="PROSITE" id="PS51217">
    <property type="entry name" value="UVRD_HELICASE_CTER"/>
    <property type="match status" value="1"/>
</dbReference>
<dbReference type="KEGG" id="eke:EK0264_15780"/>
<gene>
    <name evidence="15" type="ORF">EK0264_15780</name>
</gene>
<protein>
    <recommendedName>
        <fullName evidence="8">DNA 3'-5' helicase</fullName>
        <ecNumber evidence="8">5.6.2.4</ecNumber>
    </recommendedName>
</protein>
<dbReference type="Gene3D" id="1.10.150.80">
    <property type="entry name" value="HRDC domain"/>
    <property type="match status" value="1"/>
</dbReference>
<keyword evidence="3 10" id="KW-0378">Hydrolase</keyword>
<dbReference type="GO" id="GO:0016787">
    <property type="term" value="F:hydrolase activity"/>
    <property type="evidence" value="ECO:0007669"/>
    <property type="project" value="UniProtKB-UniRule"/>
</dbReference>
<dbReference type="OrthoDB" id="9806690at2"/>
<evidence type="ECO:0000256" key="10">
    <source>
        <dbReference type="PROSITE-ProRule" id="PRU00560"/>
    </source>
</evidence>
<dbReference type="Gene3D" id="3.40.50.300">
    <property type="entry name" value="P-loop containing nucleotide triphosphate hydrolases"/>
    <property type="match status" value="3"/>
</dbReference>
<dbReference type="SUPFAM" id="SSF52540">
    <property type="entry name" value="P-loop containing nucleoside triphosphate hydrolases"/>
    <property type="match status" value="1"/>
</dbReference>
<dbReference type="GO" id="GO:0003677">
    <property type="term" value="F:DNA binding"/>
    <property type="evidence" value="ECO:0007669"/>
    <property type="project" value="InterPro"/>
</dbReference>
<evidence type="ECO:0000256" key="6">
    <source>
        <dbReference type="ARBA" id="ARBA00023235"/>
    </source>
</evidence>
<dbReference type="Gene3D" id="1.10.486.10">
    <property type="entry name" value="PCRA, domain 4"/>
    <property type="match status" value="2"/>
</dbReference>
<keyword evidence="6" id="KW-0413">Isomerase</keyword>
<dbReference type="Gene3D" id="1.10.10.160">
    <property type="match status" value="1"/>
</dbReference>
<keyword evidence="16" id="KW-1185">Reference proteome</keyword>
<dbReference type="InterPro" id="IPR010997">
    <property type="entry name" value="HRDC-like_sf"/>
</dbReference>
<feature type="region of interest" description="Disordered" evidence="11">
    <location>
        <begin position="424"/>
        <end position="444"/>
    </location>
</feature>
<dbReference type="PROSITE" id="PS51198">
    <property type="entry name" value="UVRD_HELICASE_ATP_BIND"/>
    <property type="match status" value="1"/>
</dbReference>
<evidence type="ECO:0000313" key="15">
    <source>
        <dbReference type="EMBL" id="QHC02487.1"/>
    </source>
</evidence>
<evidence type="ECO:0000256" key="7">
    <source>
        <dbReference type="ARBA" id="ARBA00034617"/>
    </source>
</evidence>
<dbReference type="Pfam" id="PF00570">
    <property type="entry name" value="HRDC"/>
    <property type="match status" value="1"/>
</dbReference>
<evidence type="ECO:0000259" key="14">
    <source>
        <dbReference type="PROSITE" id="PS51217"/>
    </source>
</evidence>
<evidence type="ECO:0000313" key="16">
    <source>
        <dbReference type="Proteomes" id="UP000463857"/>
    </source>
</evidence>
<dbReference type="InParanoid" id="A0A7L4YX71"/>
<dbReference type="GO" id="GO:0005524">
    <property type="term" value="F:ATP binding"/>
    <property type="evidence" value="ECO:0007669"/>
    <property type="project" value="UniProtKB-UniRule"/>
</dbReference>
<sequence length="685" mass="75159">MDSASPEARRYVAGLDPEQAEAVLAPRGPLCILAGAGTGKTRTITHRIAYLVGSGEFAPTQMLAVTFTTRAAGEMRARLRQLGIQGVQARTFHSAALRQLSYFWPRHFDRSLPELAPSKFRLIGQAASRERISTDTAMVRDLAGEVEWARSSLISASAYPKAVVAHARDTPLAAEKIAGVIERYDELKTKAGVIDFEDIIMSMAYLIESVPEVAREVRGQYRGFVVDEYQDVNPLQQRLLDAWLGERDDLCVVGDANQTIYTFTGARPDYLLDFTDRYAGATVVQLERDYRSSPQVVGLANKVIAGASGRLAKRRLRLVGQREDGPQPTLRTYDDEPAEAAAVASACADLIAKGTAPSEIAVLFRINAQSEAYESALSEAGVPYVLRGAEKFFEREEVREAIVFIRAAARSEREPDRPLHEQVRGVLEQSGWSPEPPAGGGTARERWESVNALVGLAEEMPTATMSEFVTELEHRMSSAHAPTVQGVTLASLHAAKGLEWDAVFLVGLHDGMVPISRARTPEQIEEERRLLYVGITRARLHLQLSWACSRSPGGRGTRKQSRFLDIFGTSQASMSAPSVRRKAKVVRCRGCGRSLLPAQEAAGRCELCAKEGRETFERLREWRLQTARDAQLPPYMIFDDETLSAIAVRRPTSKMGMLAVKGVGEAKLGKYGSEVLDVLGAESST</sequence>
<proteinExistence type="inferred from homology"/>
<dbReference type="AlphaFoldDB" id="A0A7L4YX71"/>
<comment type="catalytic activity">
    <reaction evidence="7">
        <text>Couples ATP hydrolysis with the unwinding of duplex DNA by translocating in the 3'-5' direction.</text>
        <dbReference type="EC" id="5.6.2.4"/>
    </reaction>
</comment>
<evidence type="ECO:0000256" key="4">
    <source>
        <dbReference type="ARBA" id="ARBA00022806"/>
    </source>
</evidence>
<dbReference type="SMART" id="SM00341">
    <property type="entry name" value="HRDC"/>
    <property type="match status" value="1"/>
</dbReference>
<evidence type="ECO:0000256" key="1">
    <source>
        <dbReference type="ARBA" id="ARBA00009922"/>
    </source>
</evidence>
<dbReference type="InterPro" id="IPR044876">
    <property type="entry name" value="HRDC_dom_sf"/>
</dbReference>
<feature type="domain" description="UvrD-like helicase ATP-binding" evidence="13">
    <location>
        <begin position="13"/>
        <end position="293"/>
    </location>
</feature>
<reference evidence="15 16" key="1">
    <citation type="journal article" date="2018" name="Int. J. Syst. Evol. Microbiol.">
        <title>Epidermidibacterium keratini gen. nov., sp. nov., a member of the family Sporichthyaceae, isolated from keratin epidermis.</title>
        <authorList>
            <person name="Lee D.G."/>
            <person name="Trujillo M.E."/>
            <person name="Kang S."/>
            <person name="Nam J.J."/>
            <person name="Kim Y.J."/>
        </authorList>
    </citation>
    <scope>NUCLEOTIDE SEQUENCE [LARGE SCALE GENOMIC DNA]</scope>
    <source>
        <strain evidence="15 16">EPI-7</strain>
    </source>
</reference>
<evidence type="ECO:0000259" key="13">
    <source>
        <dbReference type="PROSITE" id="PS51198"/>
    </source>
</evidence>
<dbReference type="InterPro" id="IPR027417">
    <property type="entry name" value="P-loop_NTPase"/>
</dbReference>